<dbReference type="InterPro" id="IPR000873">
    <property type="entry name" value="AMP-dep_synth/lig_dom"/>
</dbReference>
<dbReference type="InterPro" id="IPR020845">
    <property type="entry name" value="AMP-binding_CS"/>
</dbReference>
<dbReference type="GO" id="GO:0006631">
    <property type="term" value="P:fatty acid metabolic process"/>
    <property type="evidence" value="ECO:0007669"/>
    <property type="project" value="TreeGrafter"/>
</dbReference>
<accession>A0A2V4AVH1</accession>
<dbReference type="InterPro" id="IPR020556">
    <property type="entry name" value="Amidase_CS"/>
</dbReference>
<evidence type="ECO:0000256" key="1">
    <source>
        <dbReference type="ARBA" id="ARBA00006432"/>
    </source>
</evidence>
<evidence type="ECO:0000313" key="7">
    <source>
        <dbReference type="Proteomes" id="UP000249915"/>
    </source>
</evidence>
<sequence>MSHAGAAWSEAAWRTHVPGADRSFVDGLGDSTLPLLAQASARRFPGRVAVSVDGDAVTHGELDADAAAIGGWLAERIEPGDRVLLRGPSSTGFVRCYLGILRAGGVVVPANPAATGAELAQLAGDSAAALALFADPGAAPPGVPVHAVHDVPRGGPLPVAPRDPDDVALLAYTSGTTGKPKGVPLTHRQLLTSIRAAMAAWRWSADDTLVHALPLFHQHGLGGVHASLIAGSTARLRSRFSPDAIVEAAHGATVLFAVPTMYERLLGAPGAAEVLGALRLCVCGSAPLSEQLANRLATGLGRLPLVRYGTTESGLDVSHPYGSARADTVGVPLPGVSLRLVNDEIQLRGPQVFAGYWNDPAATAEAFTEDGWFRTGDLGRIDEDSGHLVIRGRSKELIITGGMNVYPREVEAALERHPAVVEAAVAGLPHEHWGEQVTAWVVLRDTVPAEELIDHTRALLTPYKCPKAVLVVPELPRNQMGKIARSALDTPAGHALRRAERIAGLGAFTELCPGARALAGTPVAVKDVVDVAGQTVRNGTPGFAHRRPTRDAEVWSRLRDAGHVLIGRTRLPELAWSVVTPGCRNPWDPARDTGGSSGGSAVAVATGVVPLAVGTDTGGSIRIPAALCGVAGLRPTLGSVPTRGVTPLAPSMDTVGPIARTAADCLRAHELLGGAVRPAPEEVAGLTVGLPSALWSGRADPEVARLLDAACAALRAAGTRIVEVDLPLACRHARRAGYTIMLAESARQWWARYQAGEGGLGPAVAQRLRAGSQVSAEDYAEAHATAGAIRDELDAAFGEISALLTPTVAVTAAPLEAGTVRLGDREDDREAAYYRLTATASVTGHPALTVPAGLSAEGLPVGAQLIGPRHEEALLCLLGTVIEGGPEAVALARQREGLAA</sequence>
<proteinExistence type="inferred from homology"/>
<reference evidence="6 7" key="1">
    <citation type="submission" date="2016-07" db="EMBL/GenBank/DDBJ databases">
        <title>Draft genome sequence of Prauserella muralis DSM 45305, isolated from a mould-covered wall in an indoor environment.</title>
        <authorList>
            <person name="Ruckert C."/>
            <person name="Albersmeier A."/>
            <person name="Jiang C.-L."/>
            <person name="Jiang Y."/>
            <person name="Kalinowski J."/>
            <person name="Schneider O."/>
            <person name="Winkler A."/>
            <person name="Zotchev S.B."/>
        </authorList>
    </citation>
    <scope>NUCLEOTIDE SEQUENCE [LARGE SCALE GENOMIC DNA]</scope>
    <source>
        <strain evidence="6 7">DSM 45305</strain>
    </source>
</reference>
<keyword evidence="2" id="KW-0436">Ligase</keyword>
<evidence type="ECO:0008006" key="8">
    <source>
        <dbReference type="Google" id="ProtNLM"/>
    </source>
</evidence>
<gene>
    <name evidence="6" type="ORF">BAY60_19270</name>
</gene>
<feature type="domain" description="Amidase" evidence="4">
    <location>
        <begin position="515"/>
        <end position="876"/>
    </location>
</feature>
<dbReference type="GO" id="GO:0031956">
    <property type="term" value="F:medium-chain fatty acid-CoA ligase activity"/>
    <property type="evidence" value="ECO:0007669"/>
    <property type="project" value="TreeGrafter"/>
</dbReference>
<dbReference type="InterPro" id="IPR042099">
    <property type="entry name" value="ANL_N_sf"/>
</dbReference>
<dbReference type="InterPro" id="IPR023631">
    <property type="entry name" value="Amidase_dom"/>
</dbReference>
<evidence type="ECO:0000313" key="6">
    <source>
        <dbReference type="EMBL" id="PXY24654.1"/>
    </source>
</evidence>
<comment type="similarity">
    <text evidence="1">Belongs to the ATP-dependent AMP-binding enzyme family.</text>
</comment>
<dbReference type="AlphaFoldDB" id="A0A2V4AVH1"/>
<organism evidence="6 7">
    <name type="scientific">Prauserella muralis</name>
    <dbReference type="NCBI Taxonomy" id="588067"/>
    <lineage>
        <taxon>Bacteria</taxon>
        <taxon>Bacillati</taxon>
        <taxon>Actinomycetota</taxon>
        <taxon>Actinomycetes</taxon>
        <taxon>Pseudonocardiales</taxon>
        <taxon>Pseudonocardiaceae</taxon>
        <taxon>Prauserella</taxon>
    </lineage>
</organism>
<comment type="caution">
    <text evidence="6">The sequence shown here is derived from an EMBL/GenBank/DDBJ whole genome shotgun (WGS) entry which is preliminary data.</text>
</comment>
<feature type="domain" description="AMP-binding enzyme C-terminal" evidence="5">
    <location>
        <begin position="409"/>
        <end position="482"/>
    </location>
</feature>
<dbReference type="InterPro" id="IPR025110">
    <property type="entry name" value="AMP-bd_C"/>
</dbReference>
<dbReference type="EMBL" id="MASW01000004">
    <property type="protein sequence ID" value="PXY24654.1"/>
    <property type="molecule type" value="Genomic_DNA"/>
</dbReference>
<evidence type="ECO:0000256" key="2">
    <source>
        <dbReference type="ARBA" id="ARBA00022598"/>
    </source>
</evidence>
<dbReference type="PANTHER" id="PTHR43201:SF5">
    <property type="entry name" value="MEDIUM-CHAIN ACYL-COA LIGASE ACSF2, MITOCHONDRIAL"/>
    <property type="match status" value="1"/>
</dbReference>
<dbReference type="Proteomes" id="UP000249915">
    <property type="component" value="Unassembled WGS sequence"/>
</dbReference>
<name>A0A2V4AVH1_9PSEU</name>
<evidence type="ECO:0000259" key="5">
    <source>
        <dbReference type="Pfam" id="PF13193"/>
    </source>
</evidence>
<dbReference type="Pfam" id="PF00501">
    <property type="entry name" value="AMP-binding"/>
    <property type="match status" value="1"/>
</dbReference>
<evidence type="ECO:0000259" key="4">
    <source>
        <dbReference type="Pfam" id="PF01425"/>
    </source>
</evidence>
<dbReference type="PROSITE" id="PS00571">
    <property type="entry name" value="AMIDASES"/>
    <property type="match status" value="1"/>
</dbReference>
<evidence type="ECO:0000259" key="3">
    <source>
        <dbReference type="Pfam" id="PF00501"/>
    </source>
</evidence>
<keyword evidence="7" id="KW-1185">Reference proteome</keyword>
<dbReference type="Pfam" id="PF01425">
    <property type="entry name" value="Amidase"/>
    <property type="match status" value="1"/>
</dbReference>
<dbReference type="InterPro" id="IPR045851">
    <property type="entry name" value="AMP-bd_C_sf"/>
</dbReference>
<dbReference type="SUPFAM" id="SSF56801">
    <property type="entry name" value="Acetyl-CoA synthetase-like"/>
    <property type="match status" value="1"/>
</dbReference>
<dbReference type="PANTHER" id="PTHR43201">
    <property type="entry name" value="ACYL-COA SYNTHETASE"/>
    <property type="match status" value="1"/>
</dbReference>
<dbReference type="SUPFAM" id="SSF75304">
    <property type="entry name" value="Amidase signature (AS) enzymes"/>
    <property type="match status" value="1"/>
</dbReference>
<feature type="domain" description="AMP-dependent synthetase/ligase" evidence="3">
    <location>
        <begin position="38"/>
        <end position="357"/>
    </location>
</feature>
<dbReference type="Pfam" id="PF13193">
    <property type="entry name" value="AMP-binding_C"/>
    <property type="match status" value="1"/>
</dbReference>
<dbReference type="Gene3D" id="3.30.300.30">
    <property type="match status" value="1"/>
</dbReference>
<dbReference type="Gene3D" id="3.90.1300.10">
    <property type="entry name" value="Amidase signature (AS) domain"/>
    <property type="match status" value="1"/>
</dbReference>
<dbReference type="InterPro" id="IPR036928">
    <property type="entry name" value="AS_sf"/>
</dbReference>
<dbReference type="PROSITE" id="PS00455">
    <property type="entry name" value="AMP_BINDING"/>
    <property type="match status" value="1"/>
</dbReference>
<dbReference type="Gene3D" id="3.40.50.12780">
    <property type="entry name" value="N-terminal domain of ligase-like"/>
    <property type="match status" value="1"/>
</dbReference>
<protein>
    <recommendedName>
        <fullName evidence="8">Acyl-CoA synthetase (AMP-forming)/AMP-acid ligase II</fullName>
    </recommendedName>
</protein>